<name>A0ABD1SNY4_9LAMI</name>
<comment type="caution">
    <text evidence="1">The sequence shown here is derived from an EMBL/GenBank/DDBJ whole genome shotgun (WGS) entry which is preliminary data.</text>
</comment>
<protein>
    <submittedName>
        <fullName evidence="1">Uncharacterized protein</fullName>
    </submittedName>
</protein>
<dbReference type="Proteomes" id="UP001604277">
    <property type="component" value="Unassembled WGS sequence"/>
</dbReference>
<evidence type="ECO:0000313" key="2">
    <source>
        <dbReference type="Proteomes" id="UP001604277"/>
    </source>
</evidence>
<keyword evidence="2" id="KW-1185">Reference proteome</keyword>
<sequence length="132" mass="13900">MDINDRHFDDPDSDVNDIGKIVVEPIMILRKRDIVIGDKGGRVVDERGTLLPRLSIPSTAPNPASPVPPVVETVGDVSSSFPTSSTVPPVAFIPLVVETVGNVSSSLPPVVEVGDDSSFLSPKTSTSLLVDV</sequence>
<evidence type="ECO:0000313" key="1">
    <source>
        <dbReference type="EMBL" id="KAL2501458.1"/>
    </source>
</evidence>
<dbReference type="AlphaFoldDB" id="A0ABD1SNY4"/>
<proteinExistence type="predicted"/>
<reference evidence="2" key="1">
    <citation type="submission" date="2024-07" db="EMBL/GenBank/DDBJ databases">
        <title>Two chromosome-level genome assemblies of Korean endemic species Abeliophyllum distichum and Forsythia ovata (Oleaceae).</title>
        <authorList>
            <person name="Jang H."/>
        </authorList>
    </citation>
    <scope>NUCLEOTIDE SEQUENCE [LARGE SCALE GENOMIC DNA]</scope>
</reference>
<accession>A0ABD1SNY4</accession>
<gene>
    <name evidence="1" type="ORF">Fot_35306</name>
</gene>
<dbReference type="EMBL" id="JBFOLJ010000010">
    <property type="protein sequence ID" value="KAL2501458.1"/>
    <property type="molecule type" value="Genomic_DNA"/>
</dbReference>
<organism evidence="1 2">
    <name type="scientific">Forsythia ovata</name>
    <dbReference type="NCBI Taxonomy" id="205694"/>
    <lineage>
        <taxon>Eukaryota</taxon>
        <taxon>Viridiplantae</taxon>
        <taxon>Streptophyta</taxon>
        <taxon>Embryophyta</taxon>
        <taxon>Tracheophyta</taxon>
        <taxon>Spermatophyta</taxon>
        <taxon>Magnoliopsida</taxon>
        <taxon>eudicotyledons</taxon>
        <taxon>Gunneridae</taxon>
        <taxon>Pentapetalae</taxon>
        <taxon>asterids</taxon>
        <taxon>lamiids</taxon>
        <taxon>Lamiales</taxon>
        <taxon>Oleaceae</taxon>
        <taxon>Forsythieae</taxon>
        <taxon>Forsythia</taxon>
    </lineage>
</organism>